<comment type="caution">
    <text evidence="17">The sequence shown here is derived from an EMBL/GenBank/DDBJ whole genome shotgun (WGS) entry which is preliminary data.</text>
</comment>
<dbReference type="Gene3D" id="3.10.20.810">
    <property type="entry name" value="Phosphoribosyl-AMP cyclohydrolase"/>
    <property type="match status" value="1"/>
</dbReference>
<dbReference type="Gene3D" id="1.10.287.1080">
    <property type="entry name" value="MazG-like"/>
    <property type="match status" value="1"/>
</dbReference>
<evidence type="ECO:0000256" key="5">
    <source>
        <dbReference type="ARBA" id="ARBA00005204"/>
    </source>
</evidence>
<dbReference type="InterPro" id="IPR021130">
    <property type="entry name" value="PRib-ATP_PPHydrolase-like"/>
</dbReference>
<comment type="similarity">
    <text evidence="6 15">In the C-terminal section; belongs to the PRA-PH family.</text>
</comment>
<keyword evidence="18" id="KW-1185">Reference proteome</keyword>
<dbReference type="InterPro" id="IPR002496">
    <property type="entry name" value="PRib_AMP_CycHydrolase_dom"/>
</dbReference>
<evidence type="ECO:0000256" key="11">
    <source>
        <dbReference type="ARBA" id="ARBA00022801"/>
    </source>
</evidence>
<dbReference type="PANTHER" id="PTHR42945:SF9">
    <property type="entry name" value="HISTIDINE BIOSYNTHESIS BIFUNCTIONAL PROTEIN HISIE"/>
    <property type="match status" value="1"/>
</dbReference>
<dbReference type="CDD" id="cd11534">
    <property type="entry name" value="NTP-PPase_HisIE_like"/>
    <property type="match status" value="1"/>
</dbReference>
<evidence type="ECO:0000256" key="12">
    <source>
        <dbReference type="ARBA" id="ARBA00022840"/>
    </source>
</evidence>
<evidence type="ECO:0000256" key="9">
    <source>
        <dbReference type="ARBA" id="ARBA00022605"/>
    </source>
</evidence>
<proteinExistence type="inferred from homology"/>
<dbReference type="SUPFAM" id="SSF141734">
    <property type="entry name" value="HisI-like"/>
    <property type="match status" value="1"/>
</dbReference>
<dbReference type="GO" id="GO:0000105">
    <property type="term" value="P:L-histidine biosynthetic process"/>
    <property type="evidence" value="ECO:0007669"/>
    <property type="project" value="UniProtKB-UniRule"/>
</dbReference>
<feature type="region of interest" description="Phosphoribosyl-AMP cyclohydrolase" evidence="15">
    <location>
        <begin position="1"/>
        <end position="117"/>
    </location>
</feature>
<dbReference type="GO" id="GO:0004636">
    <property type="term" value="F:phosphoribosyl-ATP diphosphatase activity"/>
    <property type="evidence" value="ECO:0007669"/>
    <property type="project" value="UniProtKB-UniRule"/>
</dbReference>
<evidence type="ECO:0000256" key="1">
    <source>
        <dbReference type="ARBA" id="ARBA00000024"/>
    </source>
</evidence>
<comment type="catalytic activity">
    <reaction evidence="2 15">
        <text>1-(5-phospho-beta-D-ribosyl)-ATP + H2O = 1-(5-phospho-beta-D-ribosyl)-5'-AMP + diphosphate + H(+)</text>
        <dbReference type="Rhea" id="RHEA:22828"/>
        <dbReference type="ChEBI" id="CHEBI:15377"/>
        <dbReference type="ChEBI" id="CHEBI:15378"/>
        <dbReference type="ChEBI" id="CHEBI:33019"/>
        <dbReference type="ChEBI" id="CHEBI:59457"/>
        <dbReference type="ChEBI" id="CHEBI:73183"/>
        <dbReference type="EC" id="3.6.1.31"/>
    </reaction>
</comment>
<evidence type="ECO:0000313" key="18">
    <source>
        <dbReference type="Proteomes" id="UP000616595"/>
    </source>
</evidence>
<sequence length="206" mass="23267">MDLTTIKYNDAGLVPAIVQDYNTRQVLMMAWMNEDALKQSVETKKATFYSRSRQQLWVKGETSGNTQTIISIDYDCDGDTLLIQVIPAGPACHTGNTSCFYRNIMTDEKNALGNIDILPKLFALIADRKENPVEGSYTNYLFREGVDKIGKKIGEESAETIIAAKNNDPNELIYESSDLIYHLFVMLNNQGVDLESIFKELTKRHK</sequence>
<dbReference type="NCBIfam" id="TIGR03188">
    <property type="entry name" value="histidine_hisI"/>
    <property type="match status" value="1"/>
</dbReference>
<evidence type="ECO:0000256" key="2">
    <source>
        <dbReference type="ARBA" id="ARBA00001460"/>
    </source>
</evidence>
<dbReference type="PANTHER" id="PTHR42945">
    <property type="entry name" value="HISTIDINE BIOSYNTHESIS BIFUNCTIONAL PROTEIN"/>
    <property type="match status" value="1"/>
</dbReference>
<evidence type="ECO:0000259" key="16">
    <source>
        <dbReference type="Pfam" id="PF01502"/>
    </source>
</evidence>
<dbReference type="SUPFAM" id="SSF101386">
    <property type="entry name" value="all-alpha NTP pyrophosphatases"/>
    <property type="match status" value="1"/>
</dbReference>
<dbReference type="NCBIfam" id="NF002747">
    <property type="entry name" value="PRK02759.1"/>
    <property type="match status" value="1"/>
</dbReference>
<evidence type="ECO:0000256" key="8">
    <source>
        <dbReference type="ARBA" id="ARBA00022490"/>
    </source>
</evidence>
<dbReference type="FunFam" id="1.10.287.1080:FF:000002">
    <property type="entry name" value="Histidine biosynthesis bifunctional protein HisIE"/>
    <property type="match status" value="1"/>
</dbReference>
<keyword evidence="14 15" id="KW-0511">Multifunctional enzyme</keyword>
<dbReference type="AlphaFoldDB" id="A0A923KVQ7"/>
<dbReference type="InterPro" id="IPR008179">
    <property type="entry name" value="HisE"/>
</dbReference>
<feature type="domain" description="Phosphoribosyl-AMP cyclohydrolase" evidence="16">
    <location>
        <begin position="28"/>
        <end position="101"/>
    </location>
</feature>
<dbReference type="GO" id="GO:0005737">
    <property type="term" value="C:cytoplasm"/>
    <property type="evidence" value="ECO:0007669"/>
    <property type="project" value="UniProtKB-SubCell"/>
</dbReference>
<comment type="pathway">
    <text evidence="4 15">Amino-acid biosynthesis; L-histidine biosynthesis; L-histidine from 5-phospho-alpha-D-ribose 1-diphosphate: step 3/9.</text>
</comment>
<organism evidence="17 18">
    <name type="scientific">Acetobacterium paludosum</name>
    <dbReference type="NCBI Taxonomy" id="52693"/>
    <lineage>
        <taxon>Bacteria</taxon>
        <taxon>Bacillati</taxon>
        <taxon>Bacillota</taxon>
        <taxon>Clostridia</taxon>
        <taxon>Eubacteriales</taxon>
        <taxon>Eubacteriaceae</taxon>
        <taxon>Acetobacterium</taxon>
    </lineage>
</organism>
<keyword evidence="8 15" id="KW-0963">Cytoplasm</keyword>
<dbReference type="InterPro" id="IPR038019">
    <property type="entry name" value="PRib_AMP_CycHydrolase_sf"/>
</dbReference>
<reference evidence="17" key="1">
    <citation type="submission" date="2019-10" db="EMBL/GenBank/DDBJ databases">
        <authorList>
            <person name="Ross D.E."/>
            <person name="Gulliver D."/>
        </authorList>
    </citation>
    <scope>NUCLEOTIDE SEQUENCE</scope>
    <source>
        <strain evidence="17">DER-2019</strain>
    </source>
</reference>
<evidence type="ECO:0000256" key="7">
    <source>
        <dbReference type="ARBA" id="ARBA00008299"/>
    </source>
</evidence>
<evidence type="ECO:0000256" key="3">
    <source>
        <dbReference type="ARBA" id="ARBA00004496"/>
    </source>
</evidence>
<keyword evidence="11 15" id="KW-0378">Hydrolase</keyword>
<dbReference type="GO" id="GO:0004635">
    <property type="term" value="F:phosphoribosyl-AMP cyclohydrolase activity"/>
    <property type="evidence" value="ECO:0007669"/>
    <property type="project" value="UniProtKB-UniRule"/>
</dbReference>
<keyword evidence="13 15" id="KW-0368">Histidine biosynthesis</keyword>
<dbReference type="InterPro" id="IPR026660">
    <property type="entry name" value="PRA-CH"/>
</dbReference>
<keyword evidence="12 15" id="KW-0067">ATP-binding</keyword>
<comment type="subcellular location">
    <subcellularLocation>
        <location evidence="3 15">Cytoplasm</location>
    </subcellularLocation>
</comment>
<evidence type="ECO:0000256" key="15">
    <source>
        <dbReference type="HAMAP-Rule" id="MF_01019"/>
    </source>
</evidence>
<dbReference type="EMBL" id="WJBD01000004">
    <property type="protein sequence ID" value="MBC3887705.1"/>
    <property type="molecule type" value="Genomic_DNA"/>
</dbReference>
<accession>A0A923KVQ7</accession>
<keyword evidence="9 15" id="KW-0028">Amino-acid biosynthesis</keyword>
<evidence type="ECO:0000256" key="13">
    <source>
        <dbReference type="ARBA" id="ARBA00023102"/>
    </source>
</evidence>
<dbReference type="RefSeq" id="WP_148566691.1">
    <property type="nucleotide sequence ID" value="NZ_RXYA01000005.1"/>
</dbReference>
<dbReference type="NCBIfam" id="NF000768">
    <property type="entry name" value="PRK00051.1"/>
    <property type="match status" value="1"/>
</dbReference>
<protein>
    <recommendedName>
        <fullName evidence="15">Histidine biosynthesis bifunctional protein HisIE</fullName>
    </recommendedName>
    <domain>
        <recommendedName>
            <fullName evidence="15">Phosphoribosyl-AMP cyclohydrolase</fullName>
            <shortName evidence="15">PRA-CH</shortName>
            <ecNumber evidence="15">3.5.4.19</ecNumber>
        </recommendedName>
    </domain>
    <domain>
        <recommendedName>
            <fullName evidence="15">Phosphoribosyl-ATP pyrophosphatase</fullName>
            <shortName evidence="15">PRA-PH</shortName>
            <ecNumber evidence="15">3.6.1.31</ecNumber>
        </recommendedName>
    </domain>
</protein>
<dbReference type="FunFam" id="3.10.20.810:FF:000001">
    <property type="entry name" value="Histidine biosynthesis bifunctional protein HisIE"/>
    <property type="match status" value="1"/>
</dbReference>
<keyword evidence="10 15" id="KW-0547">Nucleotide-binding</keyword>
<evidence type="ECO:0000256" key="6">
    <source>
        <dbReference type="ARBA" id="ARBA00007731"/>
    </source>
</evidence>
<dbReference type="Proteomes" id="UP000616595">
    <property type="component" value="Unassembled WGS sequence"/>
</dbReference>
<dbReference type="EC" id="3.6.1.31" evidence="15"/>
<dbReference type="GO" id="GO:0005524">
    <property type="term" value="F:ATP binding"/>
    <property type="evidence" value="ECO:0007669"/>
    <property type="project" value="UniProtKB-KW"/>
</dbReference>
<dbReference type="Pfam" id="PF01503">
    <property type="entry name" value="PRA-PH"/>
    <property type="match status" value="1"/>
</dbReference>
<comment type="pathway">
    <text evidence="5 15">Amino-acid biosynthesis; L-histidine biosynthesis; L-histidine from 5-phospho-alpha-D-ribose 1-diphosphate: step 2/9.</text>
</comment>
<dbReference type="HAMAP" id="MF_01021">
    <property type="entry name" value="HisI"/>
    <property type="match status" value="1"/>
</dbReference>
<evidence type="ECO:0000256" key="4">
    <source>
        <dbReference type="ARBA" id="ARBA00005169"/>
    </source>
</evidence>
<comment type="similarity">
    <text evidence="7 15">In the N-terminal section; belongs to the PRA-CH family.</text>
</comment>
<evidence type="ECO:0000313" key="17">
    <source>
        <dbReference type="EMBL" id="MBC3887705.1"/>
    </source>
</evidence>
<evidence type="ECO:0000256" key="14">
    <source>
        <dbReference type="ARBA" id="ARBA00023268"/>
    </source>
</evidence>
<reference evidence="17" key="2">
    <citation type="submission" date="2020-10" db="EMBL/GenBank/DDBJ databases">
        <title>Comparative genomics of the Acetobacterium genus.</title>
        <authorList>
            <person name="Marshall C."/>
            <person name="May H."/>
            <person name="Norman S."/>
        </authorList>
    </citation>
    <scope>NUCLEOTIDE SEQUENCE</scope>
    <source>
        <strain evidence="17">DER-2019</strain>
    </source>
</reference>
<dbReference type="HAMAP" id="MF_01020">
    <property type="entry name" value="HisE"/>
    <property type="match status" value="1"/>
</dbReference>
<dbReference type="Pfam" id="PF01502">
    <property type="entry name" value="PRA-CH"/>
    <property type="match status" value="1"/>
</dbReference>
<dbReference type="HAMAP" id="MF_01019">
    <property type="entry name" value="HisIE"/>
    <property type="match status" value="1"/>
</dbReference>
<gene>
    <name evidence="15" type="primary">hisI</name>
    <name evidence="15" type="synonym">hisIE</name>
    <name evidence="17" type="ORF">GH810_05220</name>
</gene>
<dbReference type="OrthoDB" id="9795769at2"/>
<dbReference type="EC" id="3.5.4.19" evidence="15"/>
<evidence type="ECO:0000256" key="10">
    <source>
        <dbReference type="ARBA" id="ARBA00022741"/>
    </source>
</evidence>
<dbReference type="InterPro" id="IPR023019">
    <property type="entry name" value="His_synth_HisIE"/>
</dbReference>
<comment type="catalytic activity">
    <reaction evidence="1 15">
        <text>1-(5-phospho-beta-D-ribosyl)-5'-AMP + H2O = 1-(5-phospho-beta-D-ribosyl)-5-[(5-phospho-beta-D-ribosylamino)methylideneamino]imidazole-4-carboxamide</text>
        <dbReference type="Rhea" id="RHEA:20049"/>
        <dbReference type="ChEBI" id="CHEBI:15377"/>
        <dbReference type="ChEBI" id="CHEBI:58435"/>
        <dbReference type="ChEBI" id="CHEBI:59457"/>
        <dbReference type="EC" id="3.5.4.19"/>
    </reaction>
</comment>
<feature type="region of interest" description="Phosphoribosyl-ATP pyrophosphohydrolase" evidence="15">
    <location>
        <begin position="118"/>
        <end position="206"/>
    </location>
</feature>
<name>A0A923KVQ7_9FIRM</name>